<dbReference type="InterPro" id="IPR047089">
    <property type="entry name" value="Asp-tRNA-ligase_1_N"/>
</dbReference>
<dbReference type="InterPro" id="IPR045864">
    <property type="entry name" value="aa-tRNA-synth_II/BPL/LPL"/>
</dbReference>
<keyword evidence="2 7" id="KW-0436">Ligase</keyword>
<dbReference type="PROSITE" id="PS50862">
    <property type="entry name" value="AA_TRNA_LIGASE_II"/>
    <property type="match status" value="1"/>
</dbReference>
<dbReference type="CDD" id="cd04317">
    <property type="entry name" value="EcAspRS_like_N"/>
    <property type="match status" value="1"/>
</dbReference>
<evidence type="ECO:0000256" key="3">
    <source>
        <dbReference type="ARBA" id="ARBA00022741"/>
    </source>
</evidence>
<feature type="binding site" evidence="7">
    <location>
        <position position="229"/>
    </location>
    <ligand>
        <name>L-aspartate</name>
        <dbReference type="ChEBI" id="CHEBI:29991"/>
    </ligand>
</feature>
<feature type="region of interest" description="Aspartate" evidence="7">
    <location>
        <begin position="207"/>
        <end position="210"/>
    </location>
</feature>
<feature type="binding site" evidence="7">
    <location>
        <begin position="546"/>
        <end position="549"/>
    </location>
    <ligand>
        <name>ATP</name>
        <dbReference type="ChEBI" id="CHEBI:30616"/>
    </ligand>
</feature>
<dbReference type="GO" id="GO:0003676">
    <property type="term" value="F:nucleic acid binding"/>
    <property type="evidence" value="ECO:0007669"/>
    <property type="project" value="InterPro"/>
</dbReference>
<dbReference type="GO" id="GO:0140096">
    <property type="term" value="F:catalytic activity, acting on a protein"/>
    <property type="evidence" value="ECO:0007669"/>
    <property type="project" value="UniProtKB-ARBA"/>
</dbReference>
<feature type="binding site" evidence="7">
    <location>
        <begin position="229"/>
        <end position="231"/>
    </location>
    <ligand>
        <name>ATP</name>
        <dbReference type="ChEBI" id="CHEBI:30616"/>
    </ligand>
</feature>
<keyword evidence="7" id="KW-0963">Cytoplasm</keyword>
<dbReference type="SUPFAM" id="SSF55681">
    <property type="entry name" value="Class II aaRS and biotin synthetases"/>
    <property type="match status" value="1"/>
</dbReference>
<dbReference type="GO" id="GO:0005737">
    <property type="term" value="C:cytoplasm"/>
    <property type="evidence" value="ECO:0007669"/>
    <property type="project" value="UniProtKB-SubCell"/>
</dbReference>
<evidence type="ECO:0000259" key="8">
    <source>
        <dbReference type="PROSITE" id="PS50862"/>
    </source>
</evidence>
<dbReference type="GO" id="GO:0006422">
    <property type="term" value="P:aspartyl-tRNA aminoacylation"/>
    <property type="evidence" value="ECO:0007669"/>
    <property type="project" value="UniProtKB-UniRule"/>
</dbReference>
<accession>A0A0R2JP94</accession>
<dbReference type="InterPro" id="IPR006195">
    <property type="entry name" value="aa-tRNA-synth_II"/>
</dbReference>
<dbReference type="InterPro" id="IPR004364">
    <property type="entry name" value="Aa-tRNA-synt_II"/>
</dbReference>
<dbReference type="PANTHER" id="PTHR22594:SF5">
    <property type="entry name" value="ASPARTATE--TRNA LIGASE, MITOCHONDRIAL"/>
    <property type="match status" value="1"/>
</dbReference>
<evidence type="ECO:0000256" key="6">
    <source>
        <dbReference type="ARBA" id="ARBA00023146"/>
    </source>
</evidence>
<keyword evidence="3 7" id="KW-0547">Nucleotide-binding</keyword>
<keyword evidence="5 7" id="KW-0648">Protein biosynthesis</keyword>
<keyword evidence="6 7" id="KW-0030">Aminoacyl-tRNA synthetase</keyword>
<dbReference type="Gene3D" id="2.40.50.140">
    <property type="entry name" value="Nucleic acid-binding proteins"/>
    <property type="match status" value="1"/>
</dbReference>
<name>A0A0R2JP94_9LACO</name>
<comment type="function">
    <text evidence="7">Catalyzes the attachment of L-aspartate to tRNA(Asp) in a two-step reaction: L-aspartate is first activated by ATP to form Asp-AMP and then transferred to the acceptor end of tRNA(Asp).</text>
</comment>
<keyword evidence="4 7" id="KW-0067">ATP-binding</keyword>
<dbReference type="NCBIfam" id="NF001750">
    <property type="entry name" value="PRK00476.1"/>
    <property type="match status" value="1"/>
</dbReference>
<dbReference type="Gene3D" id="3.30.1360.30">
    <property type="entry name" value="GAD-like domain"/>
    <property type="match status" value="1"/>
</dbReference>
<dbReference type="InterPro" id="IPR004365">
    <property type="entry name" value="NA-bd_OB_tRNA"/>
</dbReference>
<feature type="binding site" evidence="7">
    <location>
        <position position="458"/>
    </location>
    <ligand>
        <name>L-aspartate</name>
        <dbReference type="ChEBI" id="CHEBI:29991"/>
    </ligand>
</feature>
<evidence type="ECO:0000256" key="4">
    <source>
        <dbReference type="ARBA" id="ARBA00022840"/>
    </source>
</evidence>
<dbReference type="SUPFAM" id="SSF55261">
    <property type="entry name" value="GAD domain-like"/>
    <property type="match status" value="1"/>
</dbReference>
<dbReference type="GO" id="GO:0005524">
    <property type="term" value="F:ATP binding"/>
    <property type="evidence" value="ECO:0007669"/>
    <property type="project" value="UniProtKB-UniRule"/>
</dbReference>
<reference evidence="9 10" key="1">
    <citation type="journal article" date="2015" name="Genome Announc.">
        <title>Expanding the biotechnology potential of lactobacilli through comparative genomics of 213 strains and associated genera.</title>
        <authorList>
            <person name="Sun Z."/>
            <person name="Harris H.M."/>
            <person name="McCann A."/>
            <person name="Guo C."/>
            <person name="Argimon S."/>
            <person name="Zhang W."/>
            <person name="Yang X."/>
            <person name="Jeffery I.B."/>
            <person name="Cooney J.C."/>
            <person name="Kagawa T.F."/>
            <person name="Liu W."/>
            <person name="Song Y."/>
            <person name="Salvetti E."/>
            <person name="Wrobel A."/>
            <person name="Rasinkangas P."/>
            <person name="Parkhill J."/>
            <person name="Rea M.C."/>
            <person name="O'Sullivan O."/>
            <person name="Ritari J."/>
            <person name="Douillard F.P."/>
            <person name="Paul Ross R."/>
            <person name="Yang R."/>
            <person name="Briner A.E."/>
            <person name="Felis G.E."/>
            <person name="de Vos W.M."/>
            <person name="Barrangou R."/>
            <person name="Klaenhammer T.R."/>
            <person name="Caufield P.W."/>
            <person name="Cui Y."/>
            <person name="Zhang H."/>
            <person name="O'Toole P.W."/>
        </authorList>
    </citation>
    <scope>NUCLEOTIDE SEQUENCE [LARGE SCALE GENOMIC DNA]</scope>
    <source>
        <strain evidence="9 10">DSM 20690</strain>
    </source>
</reference>
<dbReference type="InterPro" id="IPR004524">
    <property type="entry name" value="Asp-tRNA-ligase_1"/>
</dbReference>
<comment type="caution">
    <text evidence="7">Lacks conserved residue(s) required for the propagation of feature annotation.</text>
</comment>
<dbReference type="Pfam" id="PF00152">
    <property type="entry name" value="tRNA-synt_2"/>
    <property type="match status" value="1"/>
</dbReference>
<dbReference type="EC" id="6.1.1.12" evidence="7"/>
<dbReference type="PRINTS" id="PR01042">
    <property type="entry name" value="TRNASYNTHASP"/>
</dbReference>
<dbReference type="GO" id="GO:0004815">
    <property type="term" value="F:aspartate-tRNA ligase activity"/>
    <property type="evidence" value="ECO:0007669"/>
    <property type="project" value="UniProtKB-UniRule"/>
</dbReference>
<comment type="similarity">
    <text evidence="1 7">Belongs to the class-II aminoacyl-tRNA synthetase family. Type 1 subfamily.</text>
</comment>
<sequence>MIYEGVAKLKRTTYAGKTNEDFLDQDVILDGWVAKKRNLGSLIFVDLRDREGIVQLVFNEKDNEHAFKVAEAMKNEYVIQIKGRVVARSEKEINPDLYTGKVEVHVTDAEILSKSKPVPFDIKDDTNASGDLRLKYRYLDLRRPYMQKGLMIRNRILQATHSYLDANGFIDIETPDLTASTPEGARDYLVPSRVYPGSFYALPQSPQQFKQMLMGAGFDRYYQIARCFRDEDLRGDRQPEFTQIDLETSFMNQQDIEDLTEGLIQKVMKEAVNYDVKLPFKRITWQESMDRFGTDQPDTRFEMELKDVSEIVKDSDFKVFTSAIENGGQVKAIAVPSGAKEYSRKEIDKYTEYVKRFGAKGLAWMKVTEDGFSGPVAKFFKDPEKITQIKQQTGAQTGDLLLFAADRAKVVADTLGYLRVAIANEQNMIPDDKYNFLWVVDWPLFEYDEGSKRWTAAHHPFTMPNEGYEHYLNEGEDPHKAHAQSYDIILNGLELGGGSIRIHTRELQEKMFRALGFTKESAERQFGYLLRALDYGFPPHGGLAIGLDRFARLLAHRGNIRDVIAFPKNSKAIDPLTDAPTPVAAKQLDELGIEVEKKDDKE</sequence>
<evidence type="ECO:0000313" key="10">
    <source>
        <dbReference type="Proteomes" id="UP000051565"/>
    </source>
</evidence>
<keyword evidence="10" id="KW-1185">Reference proteome</keyword>
<dbReference type="InterPro" id="IPR012340">
    <property type="entry name" value="NA-bd_OB-fold"/>
</dbReference>
<dbReference type="CDD" id="cd00777">
    <property type="entry name" value="AspRS_core"/>
    <property type="match status" value="1"/>
</dbReference>
<evidence type="ECO:0000256" key="1">
    <source>
        <dbReference type="ARBA" id="ARBA00006303"/>
    </source>
</evidence>
<proteinExistence type="inferred from homology"/>
<dbReference type="Pfam" id="PF02938">
    <property type="entry name" value="GAD"/>
    <property type="match status" value="1"/>
</dbReference>
<evidence type="ECO:0000256" key="2">
    <source>
        <dbReference type="ARBA" id="ARBA00022598"/>
    </source>
</evidence>
<dbReference type="PATRIC" id="fig|1122148.6.peg.369"/>
<evidence type="ECO:0000313" key="9">
    <source>
        <dbReference type="EMBL" id="KRN78946.1"/>
    </source>
</evidence>
<feature type="domain" description="Aminoacyl-transfer RNA synthetases class-II family profile" evidence="8">
    <location>
        <begin position="149"/>
        <end position="575"/>
    </location>
</feature>
<dbReference type="STRING" id="53444.AYR59_05195"/>
<dbReference type="Pfam" id="PF01336">
    <property type="entry name" value="tRNA_anti-codon"/>
    <property type="match status" value="1"/>
</dbReference>
<feature type="binding site" evidence="7">
    <location>
        <position position="501"/>
    </location>
    <ligand>
        <name>L-aspartate</name>
        <dbReference type="ChEBI" id="CHEBI:29991"/>
    </ligand>
</feature>
<comment type="subunit">
    <text evidence="7">Homodimer.</text>
</comment>
<dbReference type="GO" id="GO:0016740">
    <property type="term" value="F:transferase activity"/>
    <property type="evidence" value="ECO:0007669"/>
    <property type="project" value="UniProtKB-ARBA"/>
</dbReference>
<dbReference type="Gene3D" id="3.30.930.10">
    <property type="entry name" value="Bira Bifunctional Protein, Domain 2"/>
    <property type="match status" value="1"/>
</dbReference>
<dbReference type="EMBL" id="JQBT01000032">
    <property type="protein sequence ID" value="KRN78946.1"/>
    <property type="molecule type" value="Genomic_DNA"/>
</dbReference>
<feature type="binding site" evidence="7">
    <location>
        <position position="238"/>
    </location>
    <ligand>
        <name>ATP</name>
        <dbReference type="ChEBI" id="CHEBI:30616"/>
    </ligand>
</feature>
<organism evidence="9 10">
    <name type="scientific">Fructilactobacillus lindneri DSM 20690 = JCM 11027</name>
    <dbReference type="NCBI Taxonomy" id="1122148"/>
    <lineage>
        <taxon>Bacteria</taxon>
        <taxon>Bacillati</taxon>
        <taxon>Bacillota</taxon>
        <taxon>Bacilli</taxon>
        <taxon>Lactobacillales</taxon>
        <taxon>Lactobacillaceae</taxon>
        <taxon>Fructilactobacillus</taxon>
    </lineage>
</organism>
<dbReference type="HAMAP" id="MF_00044">
    <property type="entry name" value="Asp_tRNA_synth_type1"/>
    <property type="match status" value="1"/>
</dbReference>
<feature type="binding site" evidence="7">
    <location>
        <position position="494"/>
    </location>
    <ligand>
        <name>ATP</name>
        <dbReference type="ChEBI" id="CHEBI:30616"/>
    </ligand>
</feature>
<dbReference type="InterPro" id="IPR047090">
    <property type="entry name" value="AspRS_core"/>
</dbReference>
<dbReference type="PANTHER" id="PTHR22594">
    <property type="entry name" value="ASPARTYL/LYSYL-TRNA SYNTHETASE"/>
    <property type="match status" value="1"/>
</dbReference>
<dbReference type="InterPro" id="IPR002312">
    <property type="entry name" value="Asp/Asn-tRNA-synth_IIb"/>
</dbReference>
<comment type="subcellular location">
    <subcellularLocation>
        <location evidence="7">Cytoplasm</location>
    </subcellularLocation>
</comment>
<comment type="catalytic activity">
    <reaction evidence="7">
        <text>tRNA(Asp) + L-aspartate + ATP = L-aspartyl-tRNA(Asp) + AMP + diphosphate</text>
        <dbReference type="Rhea" id="RHEA:19649"/>
        <dbReference type="Rhea" id="RHEA-COMP:9660"/>
        <dbReference type="Rhea" id="RHEA-COMP:9678"/>
        <dbReference type="ChEBI" id="CHEBI:29991"/>
        <dbReference type="ChEBI" id="CHEBI:30616"/>
        <dbReference type="ChEBI" id="CHEBI:33019"/>
        <dbReference type="ChEBI" id="CHEBI:78442"/>
        <dbReference type="ChEBI" id="CHEBI:78516"/>
        <dbReference type="ChEBI" id="CHEBI:456215"/>
        <dbReference type="EC" id="6.1.1.12"/>
    </reaction>
</comment>
<dbReference type="InterPro" id="IPR029351">
    <property type="entry name" value="GAD_dom"/>
</dbReference>
<dbReference type="Proteomes" id="UP000051565">
    <property type="component" value="Unassembled WGS sequence"/>
</dbReference>
<feature type="binding site" evidence="7">
    <location>
        <position position="183"/>
    </location>
    <ligand>
        <name>L-aspartate</name>
        <dbReference type="ChEBI" id="CHEBI:29991"/>
    </ligand>
</feature>
<dbReference type="NCBIfam" id="TIGR00459">
    <property type="entry name" value="aspS_bact"/>
    <property type="match status" value="1"/>
</dbReference>
<evidence type="ECO:0000256" key="5">
    <source>
        <dbReference type="ARBA" id="ARBA00022917"/>
    </source>
</evidence>
<dbReference type="InterPro" id="IPR004115">
    <property type="entry name" value="GAD-like_sf"/>
</dbReference>
<dbReference type="SUPFAM" id="SSF50249">
    <property type="entry name" value="Nucleic acid-binding proteins"/>
    <property type="match status" value="1"/>
</dbReference>
<comment type="caution">
    <text evidence="9">The sequence shown here is derived from an EMBL/GenBank/DDBJ whole genome shotgun (WGS) entry which is preliminary data.</text>
</comment>
<protein>
    <recommendedName>
        <fullName evidence="7">Aspartate--tRNA ligase</fullName>
        <ecNumber evidence="7">6.1.1.12</ecNumber>
    </recommendedName>
    <alternativeName>
        <fullName evidence="7">Aspartyl-tRNA synthetase</fullName>
        <shortName evidence="7">AspRS</shortName>
    </alternativeName>
</protein>
<gene>
    <name evidence="7" type="primary">aspS</name>
    <name evidence="9" type="ORF">IV52_GL000350</name>
</gene>
<evidence type="ECO:0000256" key="7">
    <source>
        <dbReference type="HAMAP-Rule" id="MF_00044"/>
    </source>
</evidence>
<dbReference type="AlphaFoldDB" id="A0A0R2JP94"/>